<dbReference type="AlphaFoldDB" id="A0A067K042"/>
<organism evidence="1 2">
    <name type="scientific">Jatropha curcas</name>
    <name type="common">Barbados nut</name>
    <dbReference type="NCBI Taxonomy" id="180498"/>
    <lineage>
        <taxon>Eukaryota</taxon>
        <taxon>Viridiplantae</taxon>
        <taxon>Streptophyta</taxon>
        <taxon>Embryophyta</taxon>
        <taxon>Tracheophyta</taxon>
        <taxon>Spermatophyta</taxon>
        <taxon>Magnoliopsida</taxon>
        <taxon>eudicotyledons</taxon>
        <taxon>Gunneridae</taxon>
        <taxon>Pentapetalae</taxon>
        <taxon>rosids</taxon>
        <taxon>fabids</taxon>
        <taxon>Malpighiales</taxon>
        <taxon>Euphorbiaceae</taxon>
        <taxon>Crotonoideae</taxon>
        <taxon>Jatropheae</taxon>
        <taxon>Jatropha</taxon>
    </lineage>
</organism>
<dbReference type="Proteomes" id="UP000027138">
    <property type="component" value="Unassembled WGS sequence"/>
</dbReference>
<protein>
    <submittedName>
        <fullName evidence="1">Uncharacterized protein</fullName>
    </submittedName>
</protein>
<name>A0A067K042_JATCU</name>
<reference evidence="1 2" key="1">
    <citation type="journal article" date="2014" name="PLoS ONE">
        <title>Global Analysis of Gene Expression Profiles in Physic Nut (Jatropha curcas L.) Seedlings Exposed to Salt Stress.</title>
        <authorList>
            <person name="Zhang L."/>
            <person name="Zhang C."/>
            <person name="Wu P."/>
            <person name="Chen Y."/>
            <person name="Li M."/>
            <person name="Jiang H."/>
            <person name="Wu G."/>
        </authorList>
    </citation>
    <scope>NUCLEOTIDE SEQUENCE [LARGE SCALE GENOMIC DNA]</scope>
    <source>
        <strain evidence="2">cv. GZQX0401</strain>
        <tissue evidence="1">Young leaves</tissue>
    </source>
</reference>
<evidence type="ECO:0000313" key="2">
    <source>
        <dbReference type="Proteomes" id="UP000027138"/>
    </source>
</evidence>
<sequence length="112" mass="12132">MFSGPPGGFSTKTGGVSDSEALDMAVVVGKPENGFGVSFSFILDCTGQNAQGMLETHLVSIFDYNEACQLYEAARLKLVVARLSDEHVSVNIQNNNRENMQCTCHVCMKCGY</sequence>
<gene>
    <name evidence="1" type="ORF">JCGZ_19341</name>
</gene>
<evidence type="ECO:0000313" key="1">
    <source>
        <dbReference type="EMBL" id="KDP29502.1"/>
    </source>
</evidence>
<proteinExistence type="predicted"/>
<keyword evidence="2" id="KW-1185">Reference proteome</keyword>
<dbReference type="EMBL" id="KK914746">
    <property type="protein sequence ID" value="KDP29502.1"/>
    <property type="molecule type" value="Genomic_DNA"/>
</dbReference>
<accession>A0A067K042</accession>